<dbReference type="InterPro" id="IPR016201">
    <property type="entry name" value="PSI"/>
</dbReference>
<dbReference type="PANTHER" id="PTHR13055:SF12">
    <property type="entry name" value="LD40707P"/>
    <property type="match status" value="1"/>
</dbReference>
<dbReference type="InParanoid" id="A0A6L2PKZ4"/>
<evidence type="ECO:0000256" key="2">
    <source>
        <dbReference type="ARBA" id="ARBA00022692"/>
    </source>
</evidence>
<accession>A0A6L2PKZ4</accession>
<dbReference type="PANTHER" id="PTHR13055">
    <property type="entry name" value="TUMOR ENDOTHELIAL MARKER 7 RELATED"/>
    <property type="match status" value="1"/>
</dbReference>
<reference evidence="8" key="1">
    <citation type="submission" date="2020-01" db="EMBL/GenBank/DDBJ databases">
        <title>Draft genome sequence of the Termite Coptotermes fromosanus.</title>
        <authorList>
            <person name="Itakura S."/>
            <person name="Yosikawa Y."/>
            <person name="Umezawa K."/>
        </authorList>
    </citation>
    <scope>NUCLEOTIDE SEQUENCE [LARGE SCALE GENOMIC DNA]</scope>
</reference>
<proteinExistence type="predicted"/>
<keyword evidence="8" id="KW-1185">Reference proteome</keyword>
<gene>
    <name evidence="7" type="ORF">Cfor_10858</name>
</gene>
<evidence type="ECO:0000256" key="5">
    <source>
        <dbReference type="ARBA" id="ARBA00023180"/>
    </source>
</evidence>
<evidence type="ECO:0000313" key="8">
    <source>
        <dbReference type="Proteomes" id="UP000502823"/>
    </source>
</evidence>
<dbReference type="EMBL" id="BLKM01000254">
    <property type="protein sequence ID" value="GFG30777.1"/>
    <property type="molecule type" value="Genomic_DNA"/>
</dbReference>
<evidence type="ECO:0000256" key="4">
    <source>
        <dbReference type="ARBA" id="ARBA00022989"/>
    </source>
</evidence>
<dbReference type="OrthoDB" id="6285106at2759"/>
<dbReference type="AlphaFoldDB" id="A0A6L2PKZ4"/>
<keyword evidence="4" id="KW-0472">Membrane</keyword>
<feature type="domain" description="PSI" evidence="6">
    <location>
        <begin position="261"/>
        <end position="306"/>
    </location>
</feature>
<evidence type="ECO:0000256" key="3">
    <source>
        <dbReference type="ARBA" id="ARBA00022729"/>
    </source>
</evidence>
<comment type="caution">
    <text evidence="7">The sequence shown here is derived from an EMBL/GenBank/DDBJ whole genome shotgun (WGS) entry which is preliminary data.</text>
</comment>
<keyword evidence="2" id="KW-0812">Transmembrane</keyword>
<dbReference type="SMART" id="SM00423">
    <property type="entry name" value="PSI"/>
    <property type="match status" value="1"/>
</dbReference>
<sequence>MTSVMPEQVSQGSVSVAEVADVDDINIDQFSHPVDNDTLHSHNISKYQQDYHEYYNSSFIPNNEMVGHQYWVDMTNRSDVQVNDMLSQSHRRAATVKLSFDFPFYGHLVRNVTIATGGFLYTGEYVHSWLAATQYIAPLMANFDTSISNNSYVKYVDNGTAFTVQWEKVVLQDKPNSGDFTFQATLHSNGDIIFVYQHVPVVIRNIQDDHHPVKVGLSDAYIIDRTIFFVRRKTIYEYHRVNFNRQEIMNWTVIVLHALPTCVDQRDCASCLTMSTSFECKWCPLANRCSTGLDRHRQDWLHKGCDKSALSDMARCPPAPANVSFTSQVSEDGPPNNIVGGESNSAAQTNHIQSTREHNAMHVSRLVQAFVTVYSEIFEALVVEGTHAFEAISGPWLLTVFHMEGPDVSDVQCGKHDSPR</sequence>
<dbReference type="Proteomes" id="UP000502823">
    <property type="component" value="Unassembled WGS sequence"/>
</dbReference>
<keyword evidence="5" id="KW-0325">Glycoprotein</keyword>
<dbReference type="InterPro" id="IPR031152">
    <property type="entry name" value="PLXDC"/>
</dbReference>
<organism evidence="7 8">
    <name type="scientific">Coptotermes formosanus</name>
    <name type="common">Formosan subterranean termite</name>
    <dbReference type="NCBI Taxonomy" id="36987"/>
    <lineage>
        <taxon>Eukaryota</taxon>
        <taxon>Metazoa</taxon>
        <taxon>Ecdysozoa</taxon>
        <taxon>Arthropoda</taxon>
        <taxon>Hexapoda</taxon>
        <taxon>Insecta</taxon>
        <taxon>Pterygota</taxon>
        <taxon>Neoptera</taxon>
        <taxon>Polyneoptera</taxon>
        <taxon>Dictyoptera</taxon>
        <taxon>Blattodea</taxon>
        <taxon>Blattoidea</taxon>
        <taxon>Termitoidae</taxon>
        <taxon>Rhinotermitidae</taxon>
        <taxon>Coptotermes</taxon>
    </lineage>
</organism>
<evidence type="ECO:0000256" key="1">
    <source>
        <dbReference type="ARBA" id="ARBA00004479"/>
    </source>
</evidence>
<protein>
    <recommendedName>
        <fullName evidence="6">PSI domain-containing protein</fullName>
    </recommendedName>
</protein>
<evidence type="ECO:0000313" key="7">
    <source>
        <dbReference type="EMBL" id="GFG30777.1"/>
    </source>
</evidence>
<comment type="subcellular location">
    <subcellularLocation>
        <location evidence="1">Membrane</location>
        <topology evidence="1">Single-pass type I membrane protein</topology>
    </subcellularLocation>
</comment>
<keyword evidence="3" id="KW-0732">Signal</keyword>
<name>A0A6L2PKZ4_COPFO</name>
<dbReference type="GO" id="GO:0016020">
    <property type="term" value="C:membrane"/>
    <property type="evidence" value="ECO:0007669"/>
    <property type="project" value="UniProtKB-SubCell"/>
</dbReference>
<evidence type="ECO:0000259" key="6">
    <source>
        <dbReference type="SMART" id="SM00423"/>
    </source>
</evidence>
<keyword evidence="4" id="KW-1133">Transmembrane helix</keyword>